<gene>
    <name evidence="1" type="ORF">TSUD_264730</name>
</gene>
<evidence type="ECO:0000313" key="1">
    <source>
        <dbReference type="EMBL" id="GAU28015.1"/>
    </source>
</evidence>
<accession>A0A2Z6MWA3</accession>
<reference evidence="2" key="1">
    <citation type="journal article" date="2017" name="Front. Plant Sci.">
        <title>Climate Clever Clovers: New Paradigm to Reduce the Environmental Footprint of Ruminants by Breeding Low Methanogenic Forages Utilizing Haplotype Variation.</title>
        <authorList>
            <person name="Kaur P."/>
            <person name="Appels R."/>
            <person name="Bayer P.E."/>
            <person name="Keeble-Gagnere G."/>
            <person name="Wang J."/>
            <person name="Hirakawa H."/>
            <person name="Shirasawa K."/>
            <person name="Vercoe P."/>
            <person name="Stefanova K."/>
            <person name="Durmic Z."/>
            <person name="Nichols P."/>
            <person name="Revell C."/>
            <person name="Isobe S.N."/>
            <person name="Edwards D."/>
            <person name="Erskine W."/>
        </authorList>
    </citation>
    <scope>NUCLEOTIDE SEQUENCE [LARGE SCALE GENOMIC DNA]</scope>
    <source>
        <strain evidence="2">cv. Daliak</strain>
    </source>
</reference>
<organism evidence="1 2">
    <name type="scientific">Trifolium subterraneum</name>
    <name type="common">Subterranean clover</name>
    <dbReference type="NCBI Taxonomy" id="3900"/>
    <lineage>
        <taxon>Eukaryota</taxon>
        <taxon>Viridiplantae</taxon>
        <taxon>Streptophyta</taxon>
        <taxon>Embryophyta</taxon>
        <taxon>Tracheophyta</taxon>
        <taxon>Spermatophyta</taxon>
        <taxon>Magnoliopsida</taxon>
        <taxon>eudicotyledons</taxon>
        <taxon>Gunneridae</taxon>
        <taxon>Pentapetalae</taxon>
        <taxon>rosids</taxon>
        <taxon>fabids</taxon>
        <taxon>Fabales</taxon>
        <taxon>Fabaceae</taxon>
        <taxon>Papilionoideae</taxon>
        <taxon>50 kb inversion clade</taxon>
        <taxon>NPAAA clade</taxon>
        <taxon>Hologalegina</taxon>
        <taxon>IRL clade</taxon>
        <taxon>Trifolieae</taxon>
        <taxon>Trifolium</taxon>
    </lineage>
</organism>
<dbReference type="AlphaFoldDB" id="A0A2Z6MWA3"/>
<dbReference type="EMBL" id="DF973366">
    <property type="protein sequence ID" value="GAU28015.1"/>
    <property type="molecule type" value="Genomic_DNA"/>
</dbReference>
<proteinExistence type="predicted"/>
<dbReference type="Proteomes" id="UP000242715">
    <property type="component" value="Unassembled WGS sequence"/>
</dbReference>
<name>A0A2Z6MWA3_TRISU</name>
<sequence>MLSHPQHRPRHPLPPIVMFHHFITRMKSLKKLLDRGEQEDELIKDLRGDFGSSRQKNYNLKTEKFRE</sequence>
<keyword evidence="2" id="KW-1185">Reference proteome</keyword>
<evidence type="ECO:0000313" key="2">
    <source>
        <dbReference type="Proteomes" id="UP000242715"/>
    </source>
</evidence>
<protein>
    <submittedName>
        <fullName evidence="1">Uncharacterized protein</fullName>
    </submittedName>
</protein>